<gene>
    <name evidence="3" type="ORF">ABIE13_003054</name>
</gene>
<dbReference type="RefSeq" id="WP_354444768.1">
    <property type="nucleotide sequence ID" value="NZ_JBEPSH010000006.1"/>
</dbReference>
<dbReference type="Pfam" id="PF13561">
    <property type="entry name" value="adh_short_C2"/>
    <property type="match status" value="1"/>
</dbReference>
<accession>A0ABV2QAL7</accession>
<proteinExistence type="predicted"/>
<dbReference type="InterPro" id="IPR045017">
    <property type="entry name" value="DECR2-like"/>
</dbReference>
<dbReference type="SUPFAM" id="SSF51735">
    <property type="entry name" value="NAD(P)-binding Rossmann-fold domains"/>
    <property type="match status" value="1"/>
</dbReference>
<keyword evidence="4" id="KW-1185">Reference proteome</keyword>
<protein>
    <submittedName>
        <fullName evidence="3">NAD(P)-dependent dehydrogenase (Short-subunit alcohol dehydrogenase family)</fullName>
    </submittedName>
</protein>
<sequence length="271" mass="28028">MKSRYDFSDQTVFVSGGTNGINLGIADAYAAAGARVAVMSRNAERVASAQVHLARHGGQVSGHTGDVRDYARVQEVLGAVHAQWGDIDVLVSGAAGNFLAPALKLSPNGFKAVVDIDLIGTFHVLHASHPFLKKPGASLINISAPQSYNPAPMQVHACAAKAGMDQIMRVLALEWGEQGIRVNSIVPGPIEGTTGMAKLVSDSARASMAGRVPLRRLGALQDIAAMALFLGSEDASYITGALIPVDGGISLLGARNHAVEETVSASSNAGV</sequence>
<reference evidence="3 4" key="1">
    <citation type="submission" date="2024-06" db="EMBL/GenBank/DDBJ databases">
        <title>Sorghum-associated microbial communities from plants grown in Nebraska, USA.</title>
        <authorList>
            <person name="Schachtman D."/>
        </authorList>
    </citation>
    <scope>NUCLEOTIDE SEQUENCE [LARGE SCALE GENOMIC DNA]</scope>
    <source>
        <strain evidence="3 4">2709</strain>
    </source>
</reference>
<evidence type="ECO:0000313" key="4">
    <source>
        <dbReference type="Proteomes" id="UP001549320"/>
    </source>
</evidence>
<dbReference type="PRINTS" id="PR00081">
    <property type="entry name" value="GDHRDH"/>
</dbReference>
<dbReference type="Proteomes" id="UP001549320">
    <property type="component" value="Unassembled WGS sequence"/>
</dbReference>
<keyword evidence="2" id="KW-0560">Oxidoreductase</keyword>
<evidence type="ECO:0000256" key="2">
    <source>
        <dbReference type="ARBA" id="ARBA00023002"/>
    </source>
</evidence>
<dbReference type="InterPro" id="IPR002347">
    <property type="entry name" value="SDR_fam"/>
</dbReference>
<evidence type="ECO:0000313" key="3">
    <source>
        <dbReference type="EMBL" id="MET4577938.1"/>
    </source>
</evidence>
<keyword evidence="1" id="KW-0521">NADP</keyword>
<dbReference type="PANTHER" id="PTHR43296:SF2">
    <property type="entry name" value="PEROXISOMAL 2,4-DIENOYL-COA REDUCTASE [(3E)-ENOYL-COA-PRODUCING]"/>
    <property type="match status" value="1"/>
</dbReference>
<dbReference type="PANTHER" id="PTHR43296">
    <property type="entry name" value="PEROXISOMAL 2,4-DIENOYL-COA REDUCTASE"/>
    <property type="match status" value="1"/>
</dbReference>
<organism evidence="3 4">
    <name type="scientific">Ottowia thiooxydans</name>
    <dbReference type="NCBI Taxonomy" id="219182"/>
    <lineage>
        <taxon>Bacteria</taxon>
        <taxon>Pseudomonadati</taxon>
        <taxon>Pseudomonadota</taxon>
        <taxon>Betaproteobacteria</taxon>
        <taxon>Burkholderiales</taxon>
        <taxon>Comamonadaceae</taxon>
        <taxon>Ottowia</taxon>
    </lineage>
</organism>
<dbReference type="NCBIfam" id="NF005752">
    <property type="entry name" value="PRK07576.1"/>
    <property type="match status" value="1"/>
</dbReference>
<evidence type="ECO:0000256" key="1">
    <source>
        <dbReference type="ARBA" id="ARBA00022857"/>
    </source>
</evidence>
<name>A0ABV2QAL7_9BURK</name>
<dbReference type="Gene3D" id="3.40.50.720">
    <property type="entry name" value="NAD(P)-binding Rossmann-like Domain"/>
    <property type="match status" value="1"/>
</dbReference>
<comment type="caution">
    <text evidence="3">The sequence shown here is derived from an EMBL/GenBank/DDBJ whole genome shotgun (WGS) entry which is preliminary data.</text>
</comment>
<dbReference type="InterPro" id="IPR036291">
    <property type="entry name" value="NAD(P)-bd_dom_sf"/>
</dbReference>
<dbReference type="EMBL" id="JBEPSH010000006">
    <property type="protein sequence ID" value="MET4577938.1"/>
    <property type="molecule type" value="Genomic_DNA"/>
</dbReference>